<reference evidence="3 4" key="1">
    <citation type="submission" date="2017-05" db="EMBL/GenBank/DDBJ databases">
        <title>Genome sequence for an aflatoxigenic pathogen of Argentinian peanut, Aspergillus arachidicola.</title>
        <authorList>
            <person name="Moore G."/>
            <person name="Beltz S.B."/>
            <person name="Mack B.M."/>
        </authorList>
    </citation>
    <scope>NUCLEOTIDE SEQUENCE [LARGE SCALE GENOMIC DNA]</scope>
    <source>
        <strain evidence="3 4">CBS 117610</strain>
    </source>
</reference>
<evidence type="ECO:0000313" key="3">
    <source>
        <dbReference type="EMBL" id="PIG87438.1"/>
    </source>
</evidence>
<keyword evidence="4" id="KW-1185">Reference proteome</keyword>
<name>A0A2G7G3N2_9EURO</name>
<evidence type="ECO:0000313" key="2">
    <source>
        <dbReference type="EMBL" id="KAE8343303.1"/>
    </source>
</evidence>
<accession>A0A2G7G3N2</accession>
<dbReference type="OrthoDB" id="417697at2759"/>
<proteinExistence type="predicted"/>
<dbReference type="STRING" id="656916.A0A2G7G3N2"/>
<dbReference type="AlphaFoldDB" id="A0A2G7G3N2"/>
<dbReference type="EMBL" id="NEXV01000154">
    <property type="protein sequence ID" value="PIG87438.1"/>
    <property type="molecule type" value="Genomic_DNA"/>
</dbReference>
<dbReference type="Proteomes" id="UP000325558">
    <property type="component" value="Unassembled WGS sequence"/>
</dbReference>
<reference evidence="2" key="2">
    <citation type="submission" date="2019-04" db="EMBL/GenBank/DDBJ databases">
        <title>Friends and foes A comparative genomics study of 23 Aspergillus species from section Flavi.</title>
        <authorList>
            <consortium name="DOE Joint Genome Institute"/>
            <person name="Kjaerbolling I."/>
            <person name="Vesth T."/>
            <person name="Frisvad J.C."/>
            <person name="Nybo J.L."/>
            <person name="Theobald S."/>
            <person name="Kildgaard S."/>
            <person name="Isbrandt T."/>
            <person name="Kuo A."/>
            <person name="Sato A."/>
            <person name="Lyhne E.K."/>
            <person name="Kogle M.E."/>
            <person name="Wiebenga A."/>
            <person name="Kun R.S."/>
            <person name="Lubbers R.J."/>
            <person name="Makela M.R."/>
            <person name="Barry K."/>
            <person name="Chovatia M."/>
            <person name="Clum A."/>
            <person name="Daum C."/>
            <person name="Haridas S."/>
            <person name="He G."/>
            <person name="LaButti K."/>
            <person name="Lipzen A."/>
            <person name="Mondo S."/>
            <person name="Riley R."/>
            <person name="Salamov A."/>
            <person name="Simmons B.A."/>
            <person name="Magnuson J.K."/>
            <person name="Henrissat B."/>
            <person name="Mortensen U.H."/>
            <person name="Larsen T.O."/>
            <person name="Devries R.P."/>
            <person name="Grigoriev I.V."/>
            <person name="Machida M."/>
            <person name="Baker S.E."/>
            <person name="Andersen M.R."/>
        </authorList>
    </citation>
    <scope>NUCLEOTIDE SEQUENCE</scope>
    <source>
        <strain evidence="2">CBS 117612</strain>
    </source>
</reference>
<dbReference type="Proteomes" id="UP000231358">
    <property type="component" value="Unassembled WGS sequence"/>
</dbReference>
<sequence length="120" mass="13250">MATPAFDRLREFMYCNGRHDWVLDLPTILQKSGCVDVRLEHFQDPKKLAMANGEQHLMAKGDVAASLRQKDTVEDANNVFQSITDCTQEGSQWRCQCPGGGGGGGGGQEACPPRRSHRFI</sequence>
<feature type="region of interest" description="Disordered" evidence="1">
    <location>
        <begin position="101"/>
        <end position="120"/>
    </location>
</feature>
<evidence type="ECO:0000256" key="1">
    <source>
        <dbReference type="SAM" id="MobiDB-lite"/>
    </source>
</evidence>
<organism evidence="3 4">
    <name type="scientific">Aspergillus arachidicola</name>
    <dbReference type="NCBI Taxonomy" id="656916"/>
    <lineage>
        <taxon>Eukaryota</taxon>
        <taxon>Fungi</taxon>
        <taxon>Dikarya</taxon>
        <taxon>Ascomycota</taxon>
        <taxon>Pezizomycotina</taxon>
        <taxon>Eurotiomycetes</taxon>
        <taxon>Eurotiomycetidae</taxon>
        <taxon>Eurotiales</taxon>
        <taxon>Aspergillaceae</taxon>
        <taxon>Aspergillus</taxon>
        <taxon>Aspergillus subgen. Circumdati</taxon>
    </lineage>
</organism>
<dbReference type="EMBL" id="ML737130">
    <property type="protein sequence ID" value="KAE8343303.1"/>
    <property type="molecule type" value="Genomic_DNA"/>
</dbReference>
<evidence type="ECO:0000313" key="4">
    <source>
        <dbReference type="Proteomes" id="UP000231358"/>
    </source>
</evidence>
<gene>
    <name evidence="3" type="ORF">AARAC_007436</name>
    <name evidence="2" type="ORF">BDV24DRAFT_161740</name>
</gene>
<protein>
    <submittedName>
        <fullName evidence="3">Uncharacterized protein</fullName>
    </submittedName>
</protein>